<proteinExistence type="predicted"/>
<dbReference type="InterPro" id="IPR008042">
    <property type="entry name" value="Retrotrans_Pao"/>
</dbReference>
<dbReference type="PANTHER" id="PTHR47331">
    <property type="entry name" value="PHD-TYPE DOMAIN-CONTAINING PROTEIN"/>
    <property type="match status" value="1"/>
</dbReference>
<dbReference type="Pfam" id="PF05380">
    <property type="entry name" value="Peptidase_A17"/>
    <property type="match status" value="1"/>
</dbReference>
<reference evidence="4 5" key="1">
    <citation type="submission" date="2015-01" db="EMBL/GenBank/DDBJ databases">
        <title>Evolution of Trichinella species and genotypes.</title>
        <authorList>
            <person name="Korhonen P.K."/>
            <person name="Edoardo P."/>
            <person name="Giuseppe L.R."/>
            <person name="Gasser R.B."/>
        </authorList>
    </citation>
    <scope>NUCLEOTIDE SEQUENCE [LARGE SCALE GENOMIC DNA]</scope>
    <source>
        <strain evidence="2">ISS13</strain>
        <strain evidence="3">ISS588</strain>
    </source>
</reference>
<evidence type="ECO:0000256" key="1">
    <source>
        <dbReference type="SAM" id="MobiDB-lite"/>
    </source>
</evidence>
<keyword evidence="5" id="KW-1185">Reference proteome</keyword>
<dbReference type="Proteomes" id="UP000054805">
    <property type="component" value="Unassembled WGS sequence"/>
</dbReference>
<dbReference type="Proteomes" id="UP000054632">
    <property type="component" value="Unassembled WGS sequence"/>
</dbReference>
<evidence type="ECO:0000313" key="3">
    <source>
        <dbReference type="EMBL" id="KRZ25549.1"/>
    </source>
</evidence>
<dbReference type="EMBL" id="JYDR01000014">
    <property type="protein sequence ID" value="KRY76022.1"/>
    <property type="molecule type" value="Genomic_DNA"/>
</dbReference>
<evidence type="ECO:0000313" key="5">
    <source>
        <dbReference type="Proteomes" id="UP000054805"/>
    </source>
</evidence>
<organism evidence="3 5">
    <name type="scientific">Trichinella pseudospiralis</name>
    <name type="common">Parasitic roundworm</name>
    <dbReference type="NCBI Taxonomy" id="6337"/>
    <lineage>
        <taxon>Eukaryota</taxon>
        <taxon>Metazoa</taxon>
        <taxon>Ecdysozoa</taxon>
        <taxon>Nematoda</taxon>
        <taxon>Enoplea</taxon>
        <taxon>Dorylaimia</taxon>
        <taxon>Trichinellida</taxon>
        <taxon>Trichinellidae</taxon>
        <taxon>Trichinella</taxon>
    </lineage>
</organism>
<dbReference type="EMBL" id="JYDS01000100">
    <property type="protein sequence ID" value="KRZ25549.1"/>
    <property type="molecule type" value="Genomic_DNA"/>
</dbReference>
<evidence type="ECO:0000313" key="2">
    <source>
        <dbReference type="EMBL" id="KRY76022.1"/>
    </source>
</evidence>
<feature type="non-terminal residue" evidence="3">
    <location>
        <position position="1"/>
    </location>
</feature>
<accession>A0A0V1ISE0</accession>
<comment type="caution">
    <text evidence="3">The sequence shown here is derived from an EMBL/GenBank/DDBJ whole genome shotgun (WGS) entry which is preliminary data.</text>
</comment>
<gene>
    <name evidence="2" type="ORF">T4A_3607</name>
    <name evidence="3" type="ORF">T4B_1310</name>
</gene>
<evidence type="ECO:0000313" key="4">
    <source>
        <dbReference type="Proteomes" id="UP000054632"/>
    </source>
</evidence>
<sequence length="768" mass="86064">LTSGLEKPFCREGINMSLTSTHGSLSFVLLPQQFRWNLQSTEDVKSEAALTQSVRLRAARGEGQKLRFWIPFGEMKPETVKKWQQIEQRRLRGVIRQVVEQIETVSSEVAVRNTLSAMDAQYAEAHRAQEVLMTRTKADTFLKEKDTVEATDVKPALTQKLSPQSSLGKLQRVPLDHPPRNLNQRMGLRTDSRLDSLQSVFTASTDNANELELQDTLSSMTVRSVHGLSATVADSCHVRFLFGPMHEKIGRQTVAESGGGAAAGQPRSRPATLESTATAVGQEGGHGEGIRGCYPDLPRQWMSGASGRDRWSAWADVVALQADIEKMYLQISLRPEDRDVCRFLWQEAGVEALVKTHRLTRVGFSLACSLFLTMQVVRQHARQCGESDTLIDRVLTYMYGDNLATSCDDSGEAHNLQRRLCVARPPRGRLITVWGGAALEDFGPLLEPVQRPSHLCDPPEVLAKQLFQTLWLRGIDWADCLPADIDVMSCRWKEKLDQLPTIRVPCALLSAPREQLQRVELHVFSDSSETPYGVVAYLLLKAQGNGGGSEKLTLPRLELMAALLTAWLKSYVEKELGIQIERHVCWSDSSIVLSWIQGDPRRWEPFVSNRGQEILRMTEPHPWRHCPISNNPGDKLSSCCALDRLREDQLWWNGQAWLKDSAEKWLSMNIALSAEEAQVTSPERRNIVALCASPQEASLFVIMDESRYGTMERLIQITAYCFQLVANVRTRPGERKIGTQLSLLELQNAEKRFGESDSRKGVSGSKDA</sequence>
<dbReference type="AlphaFoldDB" id="A0A0V1ISE0"/>
<name>A0A0V1ISE0_TRIPS</name>
<protein>
    <submittedName>
        <fullName evidence="3">Uncharacterized protein</fullName>
    </submittedName>
</protein>
<feature type="region of interest" description="Disordered" evidence="1">
    <location>
        <begin position="255"/>
        <end position="291"/>
    </location>
</feature>